<dbReference type="RefSeq" id="WP_126978437.1">
    <property type="nucleotide sequence ID" value="NZ_PQSP01000001.1"/>
</dbReference>
<keyword evidence="1" id="KW-0732">Signal</keyword>
<evidence type="ECO:0000313" key="2">
    <source>
        <dbReference type="EMBL" id="RUS68359.1"/>
    </source>
</evidence>
<keyword evidence="3" id="KW-1185">Reference proteome</keyword>
<gene>
    <name evidence="2" type="ORF">CUZ56_00850</name>
</gene>
<dbReference type="AlphaFoldDB" id="A0A433SHX3"/>
<sequence precursor="true">MMLKLSICLRNAIAMFALVLAFTVNSFAQEATMERFDIEAFKRNLIEHNGVFLLPDGTKIRQFEISEGGYIEDRIPPQSAYTYRKLFNAQGQLMATTQEFYSFFVGTTKRYDGHGNVIKEESEDDGFEFSVEDLAAKMLADYQIDIMNSDNVYRLARGIYSTDPLVSYYLVDCYDHTSPAPDQAVIAFLVNGTTGEVLHMIHTNTMRPASVIDAYFQKLADTPKEGQ</sequence>
<comment type="caution">
    <text evidence="2">The sequence shown here is derived from an EMBL/GenBank/DDBJ whole genome shotgun (WGS) entry which is preliminary data.</text>
</comment>
<proteinExistence type="predicted"/>
<organism evidence="2 3">
    <name type="scientific">Saezia sanguinis</name>
    <dbReference type="NCBI Taxonomy" id="1965230"/>
    <lineage>
        <taxon>Bacteria</taxon>
        <taxon>Pseudomonadati</taxon>
        <taxon>Pseudomonadota</taxon>
        <taxon>Betaproteobacteria</taxon>
        <taxon>Burkholderiales</taxon>
        <taxon>Saeziaceae</taxon>
        <taxon>Saezia</taxon>
    </lineage>
</organism>
<dbReference type="OrthoDB" id="8640908at2"/>
<accession>A0A433SHX3</accession>
<protein>
    <submittedName>
        <fullName evidence="2">Uncharacterized protein</fullName>
    </submittedName>
</protein>
<dbReference type="Proteomes" id="UP000286947">
    <property type="component" value="Unassembled WGS sequence"/>
</dbReference>
<feature type="chain" id="PRO_5019242474" evidence="1">
    <location>
        <begin position="29"/>
        <end position="227"/>
    </location>
</feature>
<evidence type="ECO:0000313" key="3">
    <source>
        <dbReference type="Proteomes" id="UP000286947"/>
    </source>
</evidence>
<evidence type="ECO:0000256" key="1">
    <source>
        <dbReference type="SAM" id="SignalP"/>
    </source>
</evidence>
<reference evidence="2 3" key="1">
    <citation type="submission" date="2018-01" db="EMBL/GenBank/DDBJ databases">
        <title>Saezia sanguinis gen. nov., sp. nov., in the order Burkholderiales isolated from human blood.</title>
        <authorList>
            <person name="Medina-Pascual M.J."/>
            <person name="Valdezate S."/>
            <person name="Monzon S."/>
            <person name="Cuesta I."/>
            <person name="Carrasco G."/>
            <person name="Villalon P."/>
            <person name="Saez-Nieto J.A."/>
        </authorList>
    </citation>
    <scope>NUCLEOTIDE SEQUENCE [LARGE SCALE GENOMIC DNA]</scope>
    <source>
        <strain evidence="2 3">CNM695-12</strain>
    </source>
</reference>
<name>A0A433SHX3_9BURK</name>
<dbReference type="EMBL" id="PQSP01000001">
    <property type="protein sequence ID" value="RUS68359.1"/>
    <property type="molecule type" value="Genomic_DNA"/>
</dbReference>
<feature type="signal peptide" evidence="1">
    <location>
        <begin position="1"/>
        <end position="28"/>
    </location>
</feature>